<accession>A0A6S7KG27</accession>
<feature type="non-terminal residue" evidence="1">
    <location>
        <position position="1"/>
    </location>
</feature>
<organism evidence="1 2">
    <name type="scientific">Paramuricea clavata</name>
    <name type="common">Red gorgonian</name>
    <name type="synonym">Violescent sea-whip</name>
    <dbReference type="NCBI Taxonomy" id="317549"/>
    <lineage>
        <taxon>Eukaryota</taxon>
        <taxon>Metazoa</taxon>
        <taxon>Cnidaria</taxon>
        <taxon>Anthozoa</taxon>
        <taxon>Octocorallia</taxon>
        <taxon>Malacalcyonacea</taxon>
        <taxon>Plexauridae</taxon>
        <taxon>Paramuricea</taxon>
    </lineage>
</organism>
<name>A0A6S7KG27_PARCT</name>
<reference evidence="1" key="1">
    <citation type="submission" date="2020-04" db="EMBL/GenBank/DDBJ databases">
        <authorList>
            <person name="Alioto T."/>
            <person name="Alioto T."/>
            <person name="Gomez Garrido J."/>
        </authorList>
    </citation>
    <scope>NUCLEOTIDE SEQUENCE</scope>
    <source>
        <strain evidence="1">A484AB</strain>
    </source>
</reference>
<dbReference type="EMBL" id="CACRXK020036304">
    <property type="protein sequence ID" value="CAB4044806.1"/>
    <property type="molecule type" value="Genomic_DNA"/>
</dbReference>
<dbReference type="Gene3D" id="1.20.1070.10">
    <property type="entry name" value="Rhodopsin 7-helix transmembrane proteins"/>
    <property type="match status" value="1"/>
</dbReference>
<evidence type="ECO:0000313" key="1">
    <source>
        <dbReference type="EMBL" id="CAB4044806.1"/>
    </source>
</evidence>
<protein>
    <submittedName>
        <fullName evidence="1">Uncharacterized protein</fullName>
    </submittedName>
</protein>
<gene>
    <name evidence="1" type="ORF">PACLA_8A036182</name>
</gene>
<dbReference type="AlphaFoldDB" id="A0A6S7KG27"/>
<keyword evidence="2" id="KW-1185">Reference proteome</keyword>
<proteinExistence type="predicted"/>
<evidence type="ECO:0000313" key="2">
    <source>
        <dbReference type="Proteomes" id="UP001152795"/>
    </source>
</evidence>
<dbReference type="Proteomes" id="UP001152795">
    <property type="component" value="Unassembled WGS sequence"/>
</dbReference>
<sequence>RQAQVIAQQNSTSAENRSQVKRVLKEKRFLNTIVFIGAIATITMIPLFIYKHVQLGLGNNFINNKVAQRGVDFLFYTTYHLNFAVNPYLYFYRLPVYRKTFRQLYCKCTW</sequence>
<dbReference type="SUPFAM" id="SSF81321">
    <property type="entry name" value="Family A G protein-coupled receptor-like"/>
    <property type="match status" value="1"/>
</dbReference>
<comment type="caution">
    <text evidence="1">The sequence shown here is derived from an EMBL/GenBank/DDBJ whole genome shotgun (WGS) entry which is preliminary data.</text>
</comment>
<dbReference type="OrthoDB" id="5960307at2759"/>